<dbReference type="GeneID" id="25308678"/>
<evidence type="ECO:0000313" key="3">
    <source>
        <dbReference type="Proteomes" id="UP000053029"/>
    </source>
</evidence>
<dbReference type="RefSeq" id="XP_013280552.1">
    <property type="nucleotide sequence ID" value="XM_013425098.1"/>
</dbReference>
<keyword evidence="3" id="KW-1185">Reference proteome</keyword>
<organism evidence="2 3">
    <name type="scientific">Fonsecaea pedrosoi CBS 271.37</name>
    <dbReference type="NCBI Taxonomy" id="1442368"/>
    <lineage>
        <taxon>Eukaryota</taxon>
        <taxon>Fungi</taxon>
        <taxon>Dikarya</taxon>
        <taxon>Ascomycota</taxon>
        <taxon>Pezizomycotina</taxon>
        <taxon>Eurotiomycetes</taxon>
        <taxon>Chaetothyriomycetidae</taxon>
        <taxon>Chaetothyriales</taxon>
        <taxon>Herpotrichiellaceae</taxon>
        <taxon>Fonsecaea</taxon>
    </lineage>
</organism>
<reference evidence="2 3" key="1">
    <citation type="submission" date="2015-01" db="EMBL/GenBank/DDBJ databases">
        <title>The Genome Sequence of Fonsecaea pedrosoi CBS 271.37.</title>
        <authorList>
            <consortium name="The Broad Institute Genomics Platform"/>
            <person name="Cuomo C."/>
            <person name="de Hoog S."/>
            <person name="Gorbushina A."/>
            <person name="Stielow B."/>
            <person name="Teixiera M."/>
            <person name="Abouelleil A."/>
            <person name="Chapman S.B."/>
            <person name="Priest M."/>
            <person name="Young S.K."/>
            <person name="Wortman J."/>
            <person name="Nusbaum C."/>
            <person name="Birren B."/>
        </authorList>
    </citation>
    <scope>NUCLEOTIDE SEQUENCE [LARGE SCALE GENOMIC DNA]</scope>
    <source>
        <strain evidence="2 3">CBS 271.37</strain>
    </source>
</reference>
<gene>
    <name evidence="2" type="ORF">Z517_09188</name>
</gene>
<dbReference type="OrthoDB" id="76567at2759"/>
<feature type="compositionally biased region" description="Basic and acidic residues" evidence="1">
    <location>
        <begin position="368"/>
        <end position="387"/>
    </location>
</feature>
<accession>A0A0D2GWK1</accession>
<name>A0A0D2GWK1_9EURO</name>
<proteinExistence type="predicted"/>
<dbReference type="Proteomes" id="UP000053029">
    <property type="component" value="Unassembled WGS sequence"/>
</dbReference>
<feature type="region of interest" description="Disordered" evidence="1">
    <location>
        <begin position="1"/>
        <end position="28"/>
    </location>
</feature>
<protein>
    <submittedName>
        <fullName evidence="2">Uncharacterized protein</fullName>
    </submittedName>
</protein>
<evidence type="ECO:0000256" key="1">
    <source>
        <dbReference type="SAM" id="MobiDB-lite"/>
    </source>
</evidence>
<dbReference type="VEuPathDB" id="FungiDB:Z517_09188"/>
<feature type="region of interest" description="Disordered" evidence="1">
    <location>
        <begin position="365"/>
        <end position="395"/>
    </location>
</feature>
<evidence type="ECO:0000313" key="2">
    <source>
        <dbReference type="EMBL" id="KIW76744.1"/>
    </source>
</evidence>
<dbReference type="AlphaFoldDB" id="A0A0D2GWK1"/>
<dbReference type="EMBL" id="KN846974">
    <property type="protein sequence ID" value="KIW76744.1"/>
    <property type="molecule type" value="Genomic_DNA"/>
</dbReference>
<sequence>MAFVNDSVGQSPPSIDPPPSRAASDSQVDLPLRVQKTLDSEHTITPSQETTTPLQQAVGLDQTDDARKFLQYCLDGHNLEFPDRPREFIVPESSFDQLLEDSEFESLSRGFRVSYNSHKSVLTLSPMPGRRHGRIIEWLGDVAKEKLDSAVRHKLCIIRGEDIDFEGEWGGSHQQPDLGIAWIEDVGGTDLHTVVEVGVSQSRQSLLNLRDLYLKGTSHVSRLILVDLVTDPEYTSPVDLDIRELRAIDKADFQLDSDLGPLWYKGVKWVGKSTLVWEVWERNLDHGGEPTQIFSATIDAGDRETRLPFFEIPATTAPGIEAITIAPADLYKIWQHWWKHAIIDEALIRMRRYVANVTKRRNNAAELVKQEDEAAKKREKATKERAERAHRRSQH</sequence>
<dbReference type="HOGENOM" id="CLU_058657_0_0_1"/>